<accession>A0A1Q6JIX6</accession>
<dbReference type="InterPro" id="IPR001296">
    <property type="entry name" value="Glyco_trans_1"/>
</dbReference>
<dbReference type="SUPFAM" id="SSF53756">
    <property type="entry name" value="UDP-Glycosyltransferase/glycogen phosphorylase"/>
    <property type="match status" value="1"/>
</dbReference>
<evidence type="ECO:0000313" key="4">
    <source>
        <dbReference type="EMBL" id="OKZ53029.1"/>
    </source>
</evidence>
<dbReference type="GO" id="GO:0016757">
    <property type="term" value="F:glycosyltransferase activity"/>
    <property type="evidence" value="ECO:0007669"/>
    <property type="project" value="InterPro"/>
</dbReference>
<dbReference type="InterPro" id="IPR028098">
    <property type="entry name" value="Glyco_trans_4-like_N"/>
</dbReference>
<evidence type="ECO:0008006" key="6">
    <source>
        <dbReference type="Google" id="ProtNLM"/>
    </source>
</evidence>
<dbReference type="PANTHER" id="PTHR46401">
    <property type="entry name" value="GLYCOSYLTRANSFERASE WBBK-RELATED"/>
    <property type="match status" value="1"/>
</dbReference>
<dbReference type="Pfam" id="PF00534">
    <property type="entry name" value="Glycos_transf_1"/>
    <property type="match status" value="1"/>
</dbReference>
<dbReference type="CDD" id="cd03809">
    <property type="entry name" value="GT4_MtfB-like"/>
    <property type="match status" value="1"/>
</dbReference>
<evidence type="ECO:0000256" key="1">
    <source>
        <dbReference type="ARBA" id="ARBA00022679"/>
    </source>
</evidence>
<evidence type="ECO:0000259" key="2">
    <source>
        <dbReference type="Pfam" id="PF00534"/>
    </source>
</evidence>
<name>A0A1Q6JIX6_PHOVU</name>
<dbReference type="DNASU" id="5302694"/>
<dbReference type="AlphaFoldDB" id="A0A1Q6JIX6"/>
<dbReference type="PANTHER" id="PTHR46401:SF2">
    <property type="entry name" value="GLYCOSYLTRANSFERASE WBBK-RELATED"/>
    <property type="match status" value="1"/>
</dbReference>
<keyword evidence="1" id="KW-0808">Transferase</keyword>
<evidence type="ECO:0000313" key="5">
    <source>
        <dbReference type="Proteomes" id="UP000186631"/>
    </source>
</evidence>
<reference evidence="4 5" key="1">
    <citation type="journal article" date="2016" name="Nat. Biotechnol.">
        <title>Measurement of bacterial replication rates in microbial communities.</title>
        <authorList>
            <person name="Brown C.T."/>
            <person name="Olm M.R."/>
            <person name="Thomas B.C."/>
            <person name="Banfield J.F."/>
        </authorList>
    </citation>
    <scope>NUCLEOTIDE SEQUENCE [LARGE SCALE GENOMIC DNA]</scope>
    <source>
        <strain evidence="4">42_262</strain>
    </source>
</reference>
<sequence>MNILVDLTQIPIQKVGVGVYAKETFKFPNEDANELFFLLQDDDNDLRSTFLKSKIILVKSKFFRFFFCRFLLEQFYIPFLCYKYKINILHSLHYSFPIFLFKVKRIVTIHDLTFFIHPSVHTFIKRYYFRLFIKLACRYADRLICVSESTKKDLERICGRRSVSIDVIPLSCSPKMQVGEQELELVKKKFGVVSQYMLFIGTLEPRKNILNLINAFYKFSQKNRDYSLVIIGKKGWFYESIFKLVEELHLERSVVFTGFVTTKEKFILLSGAHSFIYPSIYEGFGLPVLEAITYGIPTITSKLSSLPEVAGNAALYINPYDVQSISDAIESVNCDEETRRKLIKNSEKQRLKYSWKKTANLTYSLYNRCGSI</sequence>
<dbReference type="EMBL" id="MNQV01000103">
    <property type="protein sequence ID" value="OKZ53029.1"/>
    <property type="molecule type" value="Genomic_DNA"/>
</dbReference>
<evidence type="ECO:0000259" key="3">
    <source>
        <dbReference type="Pfam" id="PF13439"/>
    </source>
</evidence>
<proteinExistence type="predicted"/>
<gene>
    <name evidence="4" type="ORF">BHV80_04595</name>
</gene>
<dbReference type="Proteomes" id="UP000186631">
    <property type="component" value="Unassembled WGS sequence"/>
</dbReference>
<feature type="domain" description="Glycosyl transferase family 1" evidence="2">
    <location>
        <begin position="194"/>
        <end position="348"/>
    </location>
</feature>
<organism evidence="4 5">
    <name type="scientific">Phocaeicola vulgatus</name>
    <name type="common">Bacteroides vulgatus</name>
    <dbReference type="NCBI Taxonomy" id="821"/>
    <lineage>
        <taxon>Bacteria</taxon>
        <taxon>Pseudomonadati</taxon>
        <taxon>Bacteroidota</taxon>
        <taxon>Bacteroidia</taxon>
        <taxon>Bacteroidales</taxon>
        <taxon>Bacteroidaceae</taxon>
        <taxon>Phocaeicola</taxon>
    </lineage>
</organism>
<comment type="caution">
    <text evidence="4">The sequence shown here is derived from an EMBL/GenBank/DDBJ whole genome shotgun (WGS) entry which is preliminary data.</text>
</comment>
<feature type="domain" description="Glycosyltransferase subfamily 4-like N-terminal" evidence="3">
    <location>
        <begin position="63"/>
        <end position="169"/>
    </location>
</feature>
<dbReference type="FunFam" id="3.40.50.2000:FF:000119">
    <property type="entry name" value="Glycosyl transferase group 1"/>
    <property type="match status" value="1"/>
</dbReference>
<dbReference type="RefSeq" id="WP_011965291.1">
    <property type="nucleotide sequence ID" value="NZ_CP068488.1"/>
</dbReference>
<protein>
    <recommendedName>
        <fullName evidence="6">Glycosyltransferase family 1 protein</fullName>
    </recommendedName>
</protein>
<dbReference type="GO" id="GO:0009103">
    <property type="term" value="P:lipopolysaccharide biosynthetic process"/>
    <property type="evidence" value="ECO:0007669"/>
    <property type="project" value="TreeGrafter"/>
</dbReference>
<dbReference type="Pfam" id="PF13439">
    <property type="entry name" value="Glyco_transf_4"/>
    <property type="match status" value="1"/>
</dbReference>
<dbReference type="Gene3D" id="3.40.50.2000">
    <property type="entry name" value="Glycogen Phosphorylase B"/>
    <property type="match status" value="2"/>
</dbReference>
<dbReference type="OMA" id="MPLFYNA"/>
<dbReference type="GeneID" id="5302694"/>